<comment type="similarity">
    <text evidence="2">Belongs to the chromate ion transporter (CHR) (TC 2.A.51) family.</text>
</comment>
<dbReference type="EMBL" id="JAGQDD010000001">
    <property type="protein sequence ID" value="MBQ0929071.1"/>
    <property type="molecule type" value="Genomic_DNA"/>
</dbReference>
<feature type="transmembrane region" description="Helical" evidence="7">
    <location>
        <begin position="173"/>
        <end position="192"/>
    </location>
</feature>
<keyword evidence="6 7" id="KW-0472">Membrane</keyword>
<evidence type="ECO:0000256" key="6">
    <source>
        <dbReference type="ARBA" id="ARBA00023136"/>
    </source>
</evidence>
<keyword evidence="4 7" id="KW-0812">Transmembrane</keyword>
<sequence length="193" mass="19585">MAAPLDLGQLWLIHLGLSPFTIGGAMTVAPDLHRLLVSEQGWLSEADFTRSLTLAQAAPGPNVLYVALAGWLIGWQHAGEGLAVQAGLAAAAAGTALFGLLLPSSVLACLAAHLAQRWHAHALLQAFRRGMEPVVVAAMLGTAVFIGRGAGLGSDTPVALALAAGTALAVLRTRWPVWALLAAGALAGALGAV</sequence>
<dbReference type="GO" id="GO:0015109">
    <property type="term" value="F:chromate transmembrane transporter activity"/>
    <property type="evidence" value="ECO:0007669"/>
    <property type="project" value="InterPro"/>
</dbReference>
<feature type="transmembrane region" description="Helical" evidence="7">
    <location>
        <begin position="86"/>
        <end position="112"/>
    </location>
</feature>
<feature type="transmembrane region" description="Helical" evidence="7">
    <location>
        <begin position="12"/>
        <end position="32"/>
    </location>
</feature>
<proteinExistence type="inferred from homology"/>
<dbReference type="RefSeq" id="WP_210851261.1">
    <property type="nucleotide sequence ID" value="NZ_JAGQDD010000001.1"/>
</dbReference>
<feature type="transmembrane region" description="Helical" evidence="7">
    <location>
        <begin position="133"/>
        <end position="153"/>
    </location>
</feature>
<accession>A0A941BCE9</accession>
<protein>
    <submittedName>
        <fullName evidence="8">Chromate transporter</fullName>
    </submittedName>
</protein>
<evidence type="ECO:0000256" key="2">
    <source>
        <dbReference type="ARBA" id="ARBA00005262"/>
    </source>
</evidence>
<dbReference type="AlphaFoldDB" id="A0A941BCE9"/>
<comment type="subcellular location">
    <subcellularLocation>
        <location evidence="1">Cell membrane</location>
        <topology evidence="1">Multi-pass membrane protein</topology>
    </subcellularLocation>
</comment>
<dbReference type="PANTHER" id="PTHR43663:SF1">
    <property type="entry name" value="CHROMATE TRANSPORTER"/>
    <property type="match status" value="1"/>
</dbReference>
<keyword evidence="9" id="KW-1185">Reference proteome</keyword>
<evidence type="ECO:0000313" key="8">
    <source>
        <dbReference type="EMBL" id="MBQ0929071.1"/>
    </source>
</evidence>
<dbReference type="InterPro" id="IPR052518">
    <property type="entry name" value="CHR_Transporter"/>
</dbReference>
<reference evidence="8 9" key="1">
    <citation type="submission" date="2021-04" db="EMBL/GenBank/DDBJ databases">
        <title>The genome sequence of Ideonella sp. 3Y2.</title>
        <authorList>
            <person name="Liu Y."/>
        </authorList>
    </citation>
    <scope>NUCLEOTIDE SEQUENCE [LARGE SCALE GENOMIC DNA]</scope>
    <source>
        <strain evidence="8 9">3Y2</strain>
    </source>
</reference>
<dbReference type="Pfam" id="PF02417">
    <property type="entry name" value="Chromate_transp"/>
    <property type="match status" value="1"/>
</dbReference>
<dbReference type="PANTHER" id="PTHR43663">
    <property type="entry name" value="CHROMATE TRANSPORT PROTEIN-RELATED"/>
    <property type="match status" value="1"/>
</dbReference>
<gene>
    <name evidence="8" type="ORF">KAK03_01140</name>
</gene>
<keyword evidence="3" id="KW-1003">Cell membrane</keyword>
<evidence type="ECO:0000256" key="5">
    <source>
        <dbReference type="ARBA" id="ARBA00022989"/>
    </source>
</evidence>
<evidence type="ECO:0000256" key="7">
    <source>
        <dbReference type="SAM" id="Phobius"/>
    </source>
</evidence>
<comment type="caution">
    <text evidence="8">The sequence shown here is derived from an EMBL/GenBank/DDBJ whole genome shotgun (WGS) entry which is preliminary data.</text>
</comment>
<evidence type="ECO:0000256" key="3">
    <source>
        <dbReference type="ARBA" id="ARBA00022475"/>
    </source>
</evidence>
<dbReference type="GO" id="GO:0005886">
    <property type="term" value="C:plasma membrane"/>
    <property type="evidence" value="ECO:0007669"/>
    <property type="project" value="UniProtKB-SubCell"/>
</dbReference>
<feature type="transmembrane region" description="Helical" evidence="7">
    <location>
        <begin position="52"/>
        <end position="74"/>
    </location>
</feature>
<evidence type="ECO:0000256" key="1">
    <source>
        <dbReference type="ARBA" id="ARBA00004651"/>
    </source>
</evidence>
<organism evidence="8 9">
    <name type="scientific">Ideonella alba</name>
    <dbReference type="NCBI Taxonomy" id="2824118"/>
    <lineage>
        <taxon>Bacteria</taxon>
        <taxon>Pseudomonadati</taxon>
        <taxon>Pseudomonadota</taxon>
        <taxon>Betaproteobacteria</taxon>
        <taxon>Burkholderiales</taxon>
        <taxon>Sphaerotilaceae</taxon>
        <taxon>Ideonella</taxon>
    </lineage>
</organism>
<evidence type="ECO:0000313" key="9">
    <source>
        <dbReference type="Proteomes" id="UP000676246"/>
    </source>
</evidence>
<keyword evidence="5 7" id="KW-1133">Transmembrane helix</keyword>
<dbReference type="InterPro" id="IPR003370">
    <property type="entry name" value="Chromate_transpt"/>
</dbReference>
<dbReference type="Proteomes" id="UP000676246">
    <property type="component" value="Unassembled WGS sequence"/>
</dbReference>
<evidence type="ECO:0000256" key="4">
    <source>
        <dbReference type="ARBA" id="ARBA00022692"/>
    </source>
</evidence>
<name>A0A941BCE9_9BURK</name>